<proteinExistence type="predicted"/>
<dbReference type="PANTHER" id="PTHR35008">
    <property type="entry name" value="BLL4482 PROTEIN-RELATED"/>
    <property type="match status" value="1"/>
</dbReference>
<dbReference type="Gene3D" id="1.10.760.10">
    <property type="entry name" value="Cytochrome c-like domain"/>
    <property type="match status" value="2"/>
</dbReference>
<dbReference type="InterPro" id="IPR051459">
    <property type="entry name" value="Cytochrome_c-type_DH"/>
</dbReference>
<comment type="caution">
    <text evidence="6">The sequence shown here is derived from an EMBL/GenBank/DDBJ whole genome shotgun (WGS) entry which is preliminary data.</text>
</comment>
<evidence type="ECO:0000313" key="7">
    <source>
        <dbReference type="Proteomes" id="UP001156882"/>
    </source>
</evidence>
<dbReference type="PANTHER" id="PTHR35008:SF8">
    <property type="entry name" value="ALCOHOL DEHYDROGENASE CYTOCHROME C SUBUNIT"/>
    <property type="match status" value="1"/>
</dbReference>
<dbReference type="PROSITE" id="PS51007">
    <property type="entry name" value="CYTC"/>
    <property type="match status" value="2"/>
</dbReference>
<organism evidence="6 7">
    <name type="scientific">Labrys miyagiensis</name>
    <dbReference type="NCBI Taxonomy" id="346912"/>
    <lineage>
        <taxon>Bacteria</taxon>
        <taxon>Pseudomonadati</taxon>
        <taxon>Pseudomonadota</taxon>
        <taxon>Alphaproteobacteria</taxon>
        <taxon>Hyphomicrobiales</taxon>
        <taxon>Xanthobacteraceae</taxon>
        <taxon>Labrys</taxon>
    </lineage>
</organism>
<keyword evidence="1 4" id="KW-0349">Heme</keyword>
<name>A0ABQ6CEL8_9HYPH</name>
<accession>A0ABQ6CEL8</accession>
<keyword evidence="3 4" id="KW-0408">Iron</keyword>
<feature type="domain" description="Cytochrome c" evidence="5">
    <location>
        <begin position="173"/>
        <end position="284"/>
    </location>
</feature>
<evidence type="ECO:0000256" key="4">
    <source>
        <dbReference type="PROSITE-ProRule" id="PRU00433"/>
    </source>
</evidence>
<dbReference type="Pfam" id="PF13442">
    <property type="entry name" value="Cytochrome_CBB3"/>
    <property type="match status" value="1"/>
</dbReference>
<evidence type="ECO:0000313" key="6">
    <source>
        <dbReference type="EMBL" id="GLS18229.1"/>
    </source>
</evidence>
<gene>
    <name evidence="6" type="ORF">GCM10007874_12450</name>
</gene>
<keyword evidence="7" id="KW-1185">Reference proteome</keyword>
<dbReference type="Proteomes" id="UP001156882">
    <property type="component" value="Unassembled WGS sequence"/>
</dbReference>
<feature type="domain" description="Cytochrome c" evidence="5">
    <location>
        <begin position="29"/>
        <end position="140"/>
    </location>
</feature>
<evidence type="ECO:0000259" key="5">
    <source>
        <dbReference type="PROSITE" id="PS51007"/>
    </source>
</evidence>
<dbReference type="EMBL" id="BSPC01000009">
    <property type="protein sequence ID" value="GLS18229.1"/>
    <property type="molecule type" value="Genomic_DNA"/>
</dbReference>
<dbReference type="InterPro" id="IPR036909">
    <property type="entry name" value="Cyt_c-like_dom_sf"/>
</dbReference>
<evidence type="ECO:0000256" key="2">
    <source>
        <dbReference type="ARBA" id="ARBA00022723"/>
    </source>
</evidence>
<keyword evidence="2 4" id="KW-0479">Metal-binding</keyword>
<sequence>MNWKAFFTAALMGLAAAGLVPLQRASADPLLERGRYLMEGIVACGNCHTPKAADGTPIADKELAGGFAIDAPIFHAVASNITPDKETGIGNWTDAEIIDAIRNGKRPDGSIIGPPMPIAFYRGMSDSDVKAIVAYLRQVKPVSNKVEKSVYKIPLPEAYGPPVTSVADVPHDDKVAYGAYLATGLGHCMDCHTPLVQGRNDMTRLGAGGNEFGMPDGVVITSANLTPANKNGIVGWTDVQLVTALKSGQRPNGSHIVPLMAFGWYKNINDADYAALVTFLRDLKPVE</sequence>
<evidence type="ECO:0000256" key="1">
    <source>
        <dbReference type="ARBA" id="ARBA00022617"/>
    </source>
</evidence>
<reference evidence="7" key="1">
    <citation type="journal article" date="2019" name="Int. J. Syst. Evol. Microbiol.">
        <title>The Global Catalogue of Microorganisms (GCM) 10K type strain sequencing project: providing services to taxonomists for standard genome sequencing and annotation.</title>
        <authorList>
            <consortium name="The Broad Institute Genomics Platform"/>
            <consortium name="The Broad Institute Genome Sequencing Center for Infectious Disease"/>
            <person name="Wu L."/>
            <person name="Ma J."/>
        </authorList>
    </citation>
    <scope>NUCLEOTIDE SEQUENCE [LARGE SCALE GENOMIC DNA]</scope>
    <source>
        <strain evidence="7">NBRC 101365</strain>
    </source>
</reference>
<dbReference type="InterPro" id="IPR009056">
    <property type="entry name" value="Cyt_c-like_dom"/>
</dbReference>
<dbReference type="SUPFAM" id="SSF46626">
    <property type="entry name" value="Cytochrome c"/>
    <property type="match status" value="2"/>
</dbReference>
<protein>
    <submittedName>
        <fullName evidence="6">Cytochrome c</fullName>
    </submittedName>
</protein>
<evidence type="ECO:0000256" key="3">
    <source>
        <dbReference type="ARBA" id="ARBA00023004"/>
    </source>
</evidence>